<keyword evidence="2" id="KW-0325">Glycoprotein</keyword>
<dbReference type="GO" id="GO:0016020">
    <property type="term" value="C:membrane"/>
    <property type="evidence" value="ECO:0007669"/>
    <property type="project" value="InterPro"/>
</dbReference>
<dbReference type="PROSITE" id="PS00420">
    <property type="entry name" value="SRCR_1"/>
    <property type="match status" value="1"/>
</dbReference>
<dbReference type="GeneTree" id="ENSGT00940000169120"/>
<dbReference type="InterPro" id="IPR001190">
    <property type="entry name" value="SRCR"/>
</dbReference>
<dbReference type="InterPro" id="IPR036772">
    <property type="entry name" value="SRCR-like_dom_sf"/>
</dbReference>
<dbReference type="FunFam" id="3.10.250.10:FF:000011">
    <property type="entry name" value="Scavenger receptor class A member 5"/>
    <property type="match status" value="1"/>
</dbReference>
<dbReference type="AlphaFoldDB" id="A0A3Q1FRY1"/>
<accession>A0A3Q1FRY1</accession>
<dbReference type="Pfam" id="PF00530">
    <property type="entry name" value="SRCR"/>
    <property type="match status" value="1"/>
</dbReference>
<protein>
    <recommendedName>
        <fullName evidence="5">SRCR domain-containing protein</fullName>
    </recommendedName>
</protein>
<feature type="disulfide bond" evidence="3">
    <location>
        <begin position="293"/>
        <end position="303"/>
    </location>
</feature>
<proteinExistence type="predicted"/>
<comment type="caution">
    <text evidence="3">Lacks conserved residue(s) required for the propagation of feature annotation.</text>
</comment>
<evidence type="ECO:0000256" key="2">
    <source>
        <dbReference type="ARBA" id="ARBA00023180"/>
    </source>
</evidence>
<keyword evidence="7" id="KW-1185">Reference proteome</keyword>
<evidence type="ECO:0000313" key="7">
    <source>
        <dbReference type="Proteomes" id="UP000257200"/>
    </source>
</evidence>
<dbReference type="Proteomes" id="UP000257200">
    <property type="component" value="Unplaced"/>
</dbReference>
<dbReference type="Gene3D" id="3.10.250.10">
    <property type="entry name" value="SRCR-like domain"/>
    <property type="match status" value="1"/>
</dbReference>
<evidence type="ECO:0000259" key="5">
    <source>
        <dbReference type="PROSITE" id="PS50287"/>
    </source>
</evidence>
<dbReference type="STRING" id="80966.ENSAPOP00000020981"/>
<feature type="domain" description="SRCR" evidence="5">
    <location>
        <begin position="229"/>
        <end position="324"/>
    </location>
</feature>
<evidence type="ECO:0000256" key="1">
    <source>
        <dbReference type="ARBA" id="ARBA00023157"/>
    </source>
</evidence>
<feature type="transmembrane region" description="Helical" evidence="4">
    <location>
        <begin position="47"/>
        <end position="68"/>
    </location>
</feature>
<evidence type="ECO:0000256" key="3">
    <source>
        <dbReference type="PROSITE-ProRule" id="PRU00196"/>
    </source>
</evidence>
<reference evidence="6" key="1">
    <citation type="submission" date="2025-08" db="UniProtKB">
        <authorList>
            <consortium name="Ensembl"/>
        </authorList>
    </citation>
    <scope>IDENTIFICATION</scope>
</reference>
<organism evidence="6 7">
    <name type="scientific">Acanthochromis polyacanthus</name>
    <name type="common">spiny chromis</name>
    <dbReference type="NCBI Taxonomy" id="80966"/>
    <lineage>
        <taxon>Eukaryota</taxon>
        <taxon>Metazoa</taxon>
        <taxon>Chordata</taxon>
        <taxon>Craniata</taxon>
        <taxon>Vertebrata</taxon>
        <taxon>Euteleostomi</taxon>
        <taxon>Actinopterygii</taxon>
        <taxon>Neopterygii</taxon>
        <taxon>Teleostei</taxon>
        <taxon>Neoteleostei</taxon>
        <taxon>Acanthomorphata</taxon>
        <taxon>Ovalentaria</taxon>
        <taxon>Pomacentridae</taxon>
        <taxon>Acanthochromis</taxon>
    </lineage>
</organism>
<dbReference type="PANTHER" id="PTHR48071">
    <property type="entry name" value="SRCR DOMAIN-CONTAINING PROTEIN"/>
    <property type="match status" value="1"/>
</dbReference>
<keyword evidence="4" id="KW-1133">Transmembrane helix</keyword>
<dbReference type="Ensembl" id="ENSAPOT00000017418.1">
    <property type="protein sequence ID" value="ENSAPOP00000020981.1"/>
    <property type="gene ID" value="ENSAPOG00000001275.1"/>
</dbReference>
<reference evidence="6" key="2">
    <citation type="submission" date="2025-09" db="UniProtKB">
        <authorList>
            <consortium name="Ensembl"/>
        </authorList>
    </citation>
    <scope>IDENTIFICATION</scope>
</reference>
<dbReference type="SMART" id="SM00202">
    <property type="entry name" value="SR"/>
    <property type="match status" value="1"/>
</dbReference>
<dbReference type="SUPFAM" id="SSF56487">
    <property type="entry name" value="SRCR-like"/>
    <property type="match status" value="1"/>
</dbReference>
<keyword evidence="4" id="KW-0812">Transmembrane</keyword>
<dbReference type="PROSITE" id="PS50287">
    <property type="entry name" value="SRCR_2"/>
    <property type="match status" value="1"/>
</dbReference>
<keyword evidence="4" id="KW-0472">Membrane</keyword>
<name>A0A3Q1FRY1_9TELE</name>
<keyword evidence="1 3" id="KW-1015">Disulfide bond</keyword>
<dbReference type="PANTHER" id="PTHR48071:SF18">
    <property type="entry name" value="DELETED IN MALIGNANT BRAIN TUMORS 1 PROTEIN-RELATED"/>
    <property type="match status" value="1"/>
</dbReference>
<sequence length="324" mass="35871">METSVGRTTGQVSYTQSNPLFGMSLSSSDLCSIQPDYLKPARPRRKWCFHVIVVYLILQTPLNAFLIYKVFTLESSLSNPKSEKLMFNHISLGDDTLQTLLNNSQETKTLRGHLWSLQSQVKNLCGEEGQLVRLRDDLSQLNISNHNLEGKLMTISLKPGVCMFVYLSFKGPPGDQGPGQKGEKGEPGTAGSSYQLSCQDVLFICCLVMNANMQLNPHYLHLCTITVSVRLVPGKYRGRVEVKHNDVWGTICDDNFDKLDGKVICKMLGFQSVISTFTATPGSGPIWLDELRCTGAESDIFDCQHSETGVHNCGHDEDAGVQCV</sequence>
<evidence type="ECO:0000313" key="6">
    <source>
        <dbReference type="Ensembl" id="ENSAPOP00000020981.1"/>
    </source>
</evidence>
<evidence type="ECO:0000256" key="4">
    <source>
        <dbReference type="SAM" id="Phobius"/>
    </source>
</evidence>
<dbReference type="PRINTS" id="PR00258">
    <property type="entry name" value="SPERACTRCPTR"/>
</dbReference>
<dbReference type="InParanoid" id="A0A3Q1FRY1"/>